<sequence length="96" mass="11234">MDKLKIRRSYFQTFWDFLPRFGSFGNRLPTVSRVQDIESDFARLEIRSGRFPRLILSLHQQFAFNGLNSIFSPYVMPDNNNSGTRAQLLLTFGNQQ</sequence>
<reference evidence="1 2" key="1">
    <citation type="submission" date="2024-04" db="EMBL/GenBank/DDBJ databases">
        <authorList>
            <person name="Rising A."/>
            <person name="Reimegard J."/>
            <person name="Sonavane S."/>
            <person name="Akerstrom W."/>
            <person name="Nylinder S."/>
            <person name="Hedman E."/>
            <person name="Kallberg Y."/>
        </authorList>
    </citation>
    <scope>NUCLEOTIDE SEQUENCE [LARGE SCALE GENOMIC DNA]</scope>
</reference>
<gene>
    <name evidence="1" type="ORF">LARSCL_LOCUS11386</name>
</gene>
<comment type="caution">
    <text evidence="1">The sequence shown here is derived from an EMBL/GenBank/DDBJ whole genome shotgun (WGS) entry which is preliminary data.</text>
</comment>
<protein>
    <submittedName>
        <fullName evidence="1">Uncharacterized protein</fullName>
    </submittedName>
</protein>
<accession>A0AAV2AAX7</accession>
<dbReference type="AlphaFoldDB" id="A0AAV2AAX7"/>
<keyword evidence="2" id="KW-1185">Reference proteome</keyword>
<evidence type="ECO:0000313" key="1">
    <source>
        <dbReference type="EMBL" id="CAL1281137.1"/>
    </source>
</evidence>
<dbReference type="EMBL" id="CAXIEN010000140">
    <property type="protein sequence ID" value="CAL1281137.1"/>
    <property type="molecule type" value="Genomic_DNA"/>
</dbReference>
<proteinExistence type="predicted"/>
<evidence type="ECO:0000313" key="2">
    <source>
        <dbReference type="Proteomes" id="UP001497382"/>
    </source>
</evidence>
<dbReference type="Proteomes" id="UP001497382">
    <property type="component" value="Unassembled WGS sequence"/>
</dbReference>
<organism evidence="1 2">
    <name type="scientific">Larinioides sclopetarius</name>
    <dbReference type="NCBI Taxonomy" id="280406"/>
    <lineage>
        <taxon>Eukaryota</taxon>
        <taxon>Metazoa</taxon>
        <taxon>Ecdysozoa</taxon>
        <taxon>Arthropoda</taxon>
        <taxon>Chelicerata</taxon>
        <taxon>Arachnida</taxon>
        <taxon>Araneae</taxon>
        <taxon>Araneomorphae</taxon>
        <taxon>Entelegynae</taxon>
        <taxon>Araneoidea</taxon>
        <taxon>Araneidae</taxon>
        <taxon>Larinioides</taxon>
    </lineage>
</organism>
<name>A0AAV2AAX7_9ARAC</name>